<keyword evidence="5 6" id="KW-0456">Lyase</keyword>
<proteinExistence type="inferred from homology"/>
<dbReference type="SUPFAM" id="SSF53639">
    <property type="entry name" value="AraD/HMP-PK domain-like"/>
    <property type="match status" value="1"/>
</dbReference>
<dbReference type="InParanoid" id="A0A1B4XJL9"/>
<protein>
    <recommendedName>
        <fullName evidence="6">Methylthioribulose-1-phosphate dehydratase</fullName>
        <shortName evidence="6">MTRu-1-P dehydratase</shortName>
        <ecNumber evidence="6">4.2.1.109</ecNumber>
    </recommendedName>
</protein>
<dbReference type="PANTHER" id="PTHR22789">
    <property type="entry name" value="FUCULOSE PHOSPHATE ALDOLASE"/>
    <property type="match status" value="1"/>
</dbReference>
<dbReference type="GO" id="GO:0008270">
    <property type="term" value="F:zinc ion binding"/>
    <property type="evidence" value="ECO:0007669"/>
    <property type="project" value="UniProtKB-UniRule"/>
</dbReference>
<keyword evidence="3 6" id="KW-0862">Zinc</keyword>
<dbReference type="InterPro" id="IPR050197">
    <property type="entry name" value="Aldolase_class_II_sugar_metab"/>
</dbReference>
<dbReference type="FunCoup" id="A0A1B4XJL9">
    <property type="interactions" value="291"/>
</dbReference>
<organism evidence="8 9">
    <name type="scientific">Sulfuricaulis limicola</name>
    <dbReference type="NCBI Taxonomy" id="1620215"/>
    <lineage>
        <taxon>Bacteria</taxon>
        <taxon>Pseudomonadati</taxon>
        <taxon>Pseudomonadota</taxon>
        <taxon>Gammaproteobacteria</taxon>
        <taxon>Acidiferrobacterales</taxon>
        <taxon>Acidiferrobacteraceae</taxon>
        <taxon>Sulfuricaulis</taxon>
    </lineage>
</organism>
<comment type="function">
    <text evidence="6">Catalyzes the dehydration of methylthioribulose-1-phosphate (MTRu-1-P) into 2,3-diketo-5-methylthiopentyl-1-phosphate (DK-MTP-1-P).</text>
</comment>
<dbReference type="InterPro" id="IPR017714">
    <property type="entry name" value="MethylthioRu-1-P_deHdtase_MtnB"/>
</dbReference>
<comment type="similarity">
    <text evidence="6">Belongs to the aldolase class II family. MtnB subfamily.</text>
</comment>
<evidence type="ECO:0000256" key="6">
    <source>
        <dbReference type="HAMAP-Rule" id="MF_01677"/>
    </source>
</evidence>
<dbReference type="InterPro" id="IPR001303">
    <property type="entry name" value="Aldolase_II/adducin_N"/>
</dbReference>
<dbReference type="KEGG" id="slim:SCL_2728"/>
<dbReference type="GO" id="GO:0016832">
    <property type="term" value="F:aldehyde-lyase activity"/>
    <property type="evidence" value="ECO:0007669"/>
    <property type="project" value="TreeGrafter"/>
</dbReference>
<comment type="catalytic activity">
    <reaction evidence="6">
        <text>5-(methylsulfanyl)-D-ribulose 1-phosphate = 5-methylsulfanyl-2,3-dioxopentyl phosphate + H2O</text>
        <dbReference type="Rhea" id="RHEA:15549"/>
        <dbReference type="ChEBI" id="CHEBI:15377"/>
        <dbReference type="ChEBI" id="CHEBI:58548"/>
        <dbReference type="ChEBI" id="CHEBI:58828"/>
        <dbReference type="EC" id="4.2.1.109"/>
    </reaction>
</comment>
<dbReference type="UniPathway" id="UPA00904">
    <property type="reaction ID" value="UER00875"/>
</dbReference>
<keyword evidence="9" id="KW-1185">Reference proteome</keyword>
<dbReference type="EC" id="4.2.1.109" evidence="6"/>
<keyword evidence="2 6" id="KW-0479">Metal-binding</keyword>
<comment type="pathway">
    <text evidence="6">Amino-acid biosynthesis; L-methionine biosynthesis via salvage pathway; L-methionine from S-methyl-5-thio-alpha-D-ribose 1-phosphate: step 2/6.</text>
</comment>
<evidence type="ECO:0000256" key="2">
    <source>
        <dbReference type="ARBA" id="ARBA00022723"/>
    </source>
</evidence>
<dbReference type="GO" id="GO:0019323">
    <property type="term" value="P:pentose catabolic process"/>
    <property type="evidence" value="ECO:0007669"/>
    <property type="project" value="TreeGrafter"/>
</dbReference>
<dbReference type="Gene3D" id="3.40.225.10">
    <property type="entry name" value="Class II aldolase/adducin N-terminal domain"/>
    <property type="match status" value="1"/>
</dbReference>
<evidence type="ECO:0000256" key="1">
    <source>
        <dbReference type="ARBA" id="ARBA00022605"/>
    </source>
</evidence>
<dbReference type="GO" id="GO:0005829">
    <property type="term" value="C:cytosol"/>
    <property type="evidence" value="ECO:0007669"/>
    <property type="project" value="TreeGrafter"/>
</dbReference>
<evidence type="ECO:0000256" key="5">
    <source>
        <dbReference type="ARBA" id="ARBA00023239"/>
    </source>
</evidence>
<dbReference type="SMART" id="SM01007">
    <property type="entry name" value="Aldolase_II"/>
    <property type="match status" value="1"/>
</dbReference>
<evidence type="ECO:0000313" key="8">
    <source>
        <dbReference type="EMBL" id="BAV35005.1"/>
    </source>
</evidence>
<sequence length="211" mass="23455">MAQTLDDLPPRAALAEIARDFHARGWMAGTAGNLSARADDGHFWITASGMPKGRLDELDFLLVRVKDGEVVERVRPENKPSAETAIHRAIYALFPAARACLHGHVVTAAIAADRAKKGAKSLRLPAIEMIKGFDIWQQNPKVDLPLFENHLDVAKIARDIDARFKKTKPAVTALMVRAHGPTIWGASLQQAYNRFEILEYLLRYQAQARAR</sequence>
<name>A0A1B4XJL9_9GAMM</name>
<evidence type="ECO:0000313" key="9">
    <source>
        <dbReference type="Proteomes" id="UP000243180"/>
    </source>
</evidence>
<dbReference type="OrthoDB" id="9805559at2"/>
<dbReference type="RefSeq" id="WP_096361693.1">
    <property type="nucleotide sequence ID" value="NZ_AP014879.1"/>
</dbReference>
<accession>A0A1B4XJL9</accession>
<comment type="cofactor">
    <cofactor evidence="6">
        <name>Zn(2+)</name>
        <dbReference type="ChEBI" id="CHEBI:29105"/>
    </cofactor>
    <text evidence="6">Binds 1 zinc ion per subunit.</text>
</comment>
<dbReference type="Pfam" id="PF00596">
    <property type="entry name" value="Aldolase_II"/>
    <property type="match status" value="1"/>
</dbReference>
<keyword evidence="1 6" id="KW-0028">Amino-acid biosynthesis</keyword>
<reference evidence="8 9" key="1">
    <citation type="submission" date="2015-05" db="EMBL/GenBank/DDBJ databases">
        <title>Complete genome sequence of a sulfur-oxidizing gammaproteobacterium strain HA5.</title>
        <authorList>
            <person name="Miura A."/>
            <person name="Kojima H."/>
            <person name="Fukui M."/>
        </authorList>
    </citation>
    <scope>NUCLEOTIDE SEQUENCE [LARGE SCALE GENOMIC DNA]</scope>
    <source>
        <strain evidence="8 9">HA5</strain>
    </source>
</reference>
<keyword evidence="4 6" id="KW-0486">Methionine biosynthesis</keyword>
<dbReference type="AlphaFoldDB" id="A0A1B4XJL9"/>
<dbReference type="EMBL" id="AP014879">
    <property type="protein sequence ID" value="BAV35005.1"/>
    <property type="molecule type" value="Genomic_DNA"/>
</dbReference>
<dbReference type="HAMAP" id="MF_01677">
    <property type="entry name" value="Salvage_MtnB"/>
    <property type="match status" value="1"/>
</dbReference>
<evidence type="ECO:0000259" key="7">
    <source>
        <dbReference type="SMART" id="SM01007"/>
    </source>
</evidence>
<gene>
    <name evidence="6" type="primary">mtnB</name>
    <name evidence="8" type="ORF">SCL_2728</name>
</gene>
<dbReference type="InterPro" id="IPR036409">
    <property type="entry name" value="Aldolase_II/adducin_N_sf"/>
</dbReference>
<feature type="domain" description="Class II aldolase/adducin N-terminal" evidence="7">
    <location>
        <begin position="12"/>
        <end position="206"/>
    </location>
</feature>
<feature type="binding site" evidence="6">
    <location>
        <position position="102"/>
    </location>
    <ligand>
        <name>Zn(2+)</name>
        <dbReference type="ChEBI" id="CHEBI:29105"/>
    </ligand>
</feature>
<dbReference type="GO" id="GO:0046570">
    <property type="term" value="F:methylthioribulose 1-phosphate dehydratase activity"/>
    <property type="evidence" value="ECO:0007669"/>
    <property type="project" value="UniProtKB-UniRule"/>
</dbReference>
<feature type="binding site" evidence="6">
    <location>
        <position position="104"/>
    </location>
    <ligand>
        <name>Zn(2+)</name>
        <dbReference type="ChEBI" id="CHEBI:29105"/>
    </ligand>
</feature>
<evidence type="ECO:0000256" key="4">
    <source>
        <dbReference type="ARBA" id="ARBA00023167"/>
    </source>
</evidence>
<dbReference type="PANTHER" id="PTHR22789:SF0">
    <property type="entry name" value="3-OXO-TETRONATE 4-PHOSPHATE DECARBOXYLASE-RELATED"/>
    <property type="match status" value="1"/>
</dbReference>
<dbReference type="NCBIfam" id="TIGR03328">
    <property type="entry name" value="salvage_mtnB"/>
    <property type="match status" value="1"/>
</dbReference>
<dbReference type="Proteomes" id="UP000243180">
    <property type="component" value="Chromosome"/>
</dbReference>
<dbReference type="GO" id="GO:0019509">
    <property type="term" value="P:L-methionine salvage from methylthioadenosine"/>
    <property type="evidence" value="ECO:0007669"/>
    <property type="project" value="UniProtKB-UniRule"/>
</dbReference>
<evidence type="ECO:0000256" key="3">
    <source>
        <dbReference type="ARBA" id="ARBA00022833"/>
    </source>
</evidence>